<evidence type="ECO:0000259" key="2">
    <source>
        <dbReference type="Pfam" id="PF08911"/>
    </source>
</evidence>
<sequence length="109" mass="12260">MLSWADGQTSKHQNKPKTPLVVAAVKQHLGIEVANLVLTWQMAKRGAQSGLNQDNWNEEEEAGRFAQTSEDKFKKRVIKTKSPVQIPRAAVNRRRPGRRSLMHSRTSSG</sequence>
<evidence type="ECO:0000313" key="3">
    <source>
        <dbReference type="EMBL" id="CAG6470193.1"/>
    </source>
</evidence>
<protein>
    <submittedName>
        <fullName evidence="3">(northern house mosquito) hypothetical protein</fullName>
    </submittedName>
</protein>
<organism evidence="3">
    <name type="scientific">Culex pipiens</name>
    <name type="common">House mosquito</name>
    <dbReference type="NCBI Taxonomy" id="7175"/>
    <lineage>
        <taxon>Eukaryota</taxon>
        <taxon>Metazoa</taxon>
        <taxon>Ecdysozoa</taxon>
        <taxon>Arthropoda</taxon>
        <taxon>Hexapoda</taxon>
        <taxon>Insecta</taxon>
        <taxon>Pterygota</taxon>
        <taxon>Neoptera</taxon>
        <taxon>Endopterygota</taxon>
        <taxon>Diptera</taxon>
        <taxon>Nematocera</taxon>
        <taxon>Culicoidea</taxon>
        <taxon>Culicidae</taxon>
        <taxon>Culicinae</taxon>
        <taxon>Culicini</taxon>
        <taxon>Culex</taxon>
        <taxon>Culex</taxon>
    </lineage>
</organism>
<feature type="region of interest" description="Disordered" evidence="1">
    <location>
        <begin position="48"/>
        <end position="109"/>
    </location>
</feature>
<reference evidence="3" key="1">
    <citation type="submission" date="2021-05" db="EMBL/GenBank/DDBJ databases">
        <authorList>
            <person name="Alioto T."/>
            <person name="Alioto T."/>
            <person name="Gomez Garrido J."/>
        </authorList>
    </citation>
    <scope>NUCLEOTIDE SEQUENCE</scope>
</reference>
<proteinExistence type="predicted"/>
<dbReference type="GO" id="GO:0005643">
    <property type="term" value="C:nuclear pore"/>
    <property type="evidence" value="ECO:0007669"/>
    <property type="project" value="InterPro"/>
</dbReference>
<dbReference type="EMBL" id="HBUE01064722">
    <property type="protein sequence ID" value="CAG6470193.1"/>
    <property type="molecule type" value="Transcribed_RNA"/>
</dbReference>
<dbReference type="Pfam" id="PF08911">
    <property type="entry name" value="NUP50"/>
    <property type="match status" value="1"/>
</dbReference>
<dbReference type="AlphaFoldDB" id="A0A8D8B9P5"/>
<name>A0A8D8B9P5_CULPI</name>
<evidence type="ECO:0000256" key="1">
    <source>
        <dbReference type="SAM" id="MobiDB-lite"/>
    </source>
</evidence>
<accession>A0A8D8B9P5</accession>
<dbReference type="InterPro" id="IPR015007">
    <property type="entry name" value="NUP2/50/61"/>
</dbReference>
<feature type="compositionally biased region" description="Basic residues" evidence="1">
    <location>
        <begin position="91"/>
        <end position="102"/>
    </location>
</feature>
<feature type="domain" description="Nuclear pore complex NUP2/50/61" evidence="2">
    <location>
        <begin position="43"/>
        <end position="80"/>
    </location>
</feature>